<dbReference type="Proteomes" id="UP000254877">
    <property type="component" value="Unassembled WGS sequence"/>
</dbReference>
<reference evidence="2 3" key="1">
    <citation type="submission" date="2018-06" db="EMBL/GenBank/DDBJ databases">
        <authorList>
            <consortium name="Pathogen Informatics"/>
            <person name="Doyle S."/>
        </authorList>
    </citation>
    <scope>NUCLEOTIDE SEQUENCE [LARGE SCALE GENOMIC DNA]</scope>
    <source>
        <strain evidence="2 3">NCTC7928</strain>
    </source>
</reference>
<dbReference type="Pfam" id="PF20471">
    <property type="entry name" value="DUF6716"/>
    <property type="match status" value="1"/>
</dbReference>
<evidence type="ECO:0000313" key="2">
    <source>
        <dbReference type="EMBL" id="STF41458.1"/>
    </source>
</evidence>
<keyword evidence="1" id="KW-0812">Transmembrane</keyword>
<proteinExistence type="predicted"/>
<gene>
    <name evidence="2" type="primary">neuE</name>
    <name evidence="2" type="ORF">NCTC7928_02061</name>
</gene>
<keyword evidence="1" id="KW-0472">Membrane</keyword>
<evidence type="ECO:0000313" key="3">
    <source>
        <dbReference type="Proteomes" id="UP000254877"/>
    </source>
</evidence>
<evidence type="ECO:0000256" key="1">
    <source>
        <dbReference type="SAM" id="Phobius"/>
    </source>
</evidence>
<dbReference type="EMBL" id="UGAB01000002">
    <property type="protein sequence ID" value="STF41458.1"/>
    <property type="molecule type" value="Genomic_DNA"/>
</dbReference>
<name>A0A376LAY3_ECOLX</name>
<dbReference type="InterPro" id="IPR046561">
    <property type="entry name" value="DUF6716"/>
</dbReference>
<accession>A0A376LAY3</accession>
<dbReference type="AlphaFoldDB" id="A0A376LAY3"/>
<feature type="transmembrane region" description="Helical" evidence="1">
    <location>
        <begin position="144"/>
        <end position="161"/>
    </location>
</feature>
<sequence length="183" mass="21747">MNFIFKTRNPLISPDSIVFDIKEYIERFDLKNITFSDDNIDSLISKVEYCITISSSVAIYCLANKINVYLINGFNHTCNGQCYFSRSGLIVDYNKFNFKHIPRIKKKWMEENFYYSRDIQHKILNDILKMPPNVNVRTFGIKRSTLIILFLIFFNFFFSLGPKKIKTLKKIHKVLLRYKKDDI</sequence>
<protein>
    <submittedName>
        <fullName evidence="2">Polysialic acid biosynthesis protein</fullName>
    </submittedName>
</protein>
<organism evidence="2 3">
    <name type="scientific">Escherichia coli</name>
    <dbReference type="NCBI Taxonomy" id="562"/>
    <lineage>
        <taxon>Bacteria</taxon>
        <taxon>Pseudomonadati</taxon>
        <taxon>Pseudomonadota</taxon>
        <taxon>Gammaproteobacteria</taxon>
        <taxon>Enterobacterales</taxon>
        <taxon>Enterobacteriaceae</taxon>
        <taxon>Escherichia</taxon>
    </lineage>
</organism>
<keyword evidence="1" id="KW-1133">Transmembrane helix</keyword>